<evidence type="ECO:0000313" key="2">
    <source>
        <dbReference type="EMBL" id="KAJ3513488.1"/>
    </source>
</evidence>
<proteinExistence type="predicted"/>
<dbReference type="SUPFAM" id="SSF52047">
    <property type="entry name" value="RNI-like"/>
    <property type="match status" value="1"/>
</dbReference>
<protein>
    <recommendedName>
        <fullName evidence="4">F-box domain-containing protein</fullName>
    </recommendedName>
</protein>
<name>A0A9W8MW04_9AGAR</name>
<dbReference type="Proteomes" id="UP001148786">
    <property type="component" value="Unassembled WGS sequence"/>
</dbReference>
<evidence type="ECO:0000313" key="3">
    <source>
        <dbReference type="Proteomes" id="UP001148786"/>
    </source>
</evidence>
<dbReference type="EMBL" id="JANKHO010000195">
    <property type="protein sequence ID" value="KAJ3513488.1"/>
    <property type="molecule type" value="Genomic_DNA"/>
</dbReference>
<keyword evidence="3" id="KW-1185">Reference proteome</keyword>
<dbReference type="AlphaFoldDB" id="A0A9W8MW04"/>
<dbReference type="PANTHER" id="PTHR39398:SF1">
    <property type="entry name" value="CSN8_PSMD8_EIF3K DOMAIN-CONTAINING PROTEIN"/>
    <property type="match status" value="1"/>
</dbReference>
<dbReference type="PANTHER" id="PTHR39398">
    <property type="entry name" value="YALI0F14311P"/>
    <property type="match status" value="1"/>
</dbReference>
<feature type="region of interest" description="Disordered" evidence="1">
    <location>
        <begin position="1"/>
        <end position="47"/>
    </location>
</feature>
<dbReference type="Gene3D" id="3.80.10.10">
    <property type="entry name" value="Ribonuclease Inhibitor"/>
    <property type="match status" value="1"/>
</dbReference>
<dbReference type="OrthoDB" id="2100128at2759"/>
<organism evidence="2 3">
    <name type="scientific">Agrocybe chaxingu</name>
    <dbReference type="NCBI Taxonomy" id="84603"/>
    <lineage>
        <taxon>Eukaryota</taxon>
        <taxon>Fungi</taxon>
        <taxon>Dikarya</taxon>
        <taxon>Basidiomycota</taxon>
        <taxon>Agaricomycotina</taxon>
        <taxon>Agaricomycetes</taxon>
        <taxon>Agaricomycetidae</taxon>
        <taxon>Agaricales</taxon>
        <taxon>Agaricineae</taxon>
        <taxon>Strophariaceae</taxon>
        <taxon>Agrocybe</taxon>
    </lineage>
</organism>
<sequence>MSKRRGPARGQRGDGAWPARSRGRGNSPALSTANLKQPQVHPASIPSDPVAARRRMHLIASVSRSSGLEKDGDDLKNHTIQEEYREFIQEKLDEVMSARCRIHSESESEKKLRVDNQENVLILFRKLREGVASSSRNDAFAMEAYETSLHLSVLFESPKQTTSIIPHLFATDPPLIPKPTIYSILGSLLYFLVVPYPSQSRYHEHLDSVPRSLLSRKSELFLWLSSLTKSLRMRNYAKFAALAQKAIIVQFIDSFRELHETKTEGAHKVDKLGLEAVLFFMDALRQKAAESSWTIVRSAYRELWLDYESTKTWLPRSLCLDSIQDDRPSVKIEDWMRSRVSMGHMRPKDGVEGRWIVCKASACLKLRKLEFKISKTRLLLARLAQERYSLKYRINCVNDHLSSRLPPEIVSRIFVLCVPDHMDINVMFEDKGPSVPLLIGAVCKRWREIAWSTPDLWTTLQFHLDLGVLPQQQKRLDECLARSGELPLSIHLGIKSLAGTISAFYPFIDTVNQQSHRWKGLYIYLPHPLVSRLQVHNMTPPVLENLWVFPAVGVDPELGDRSDGLLMGPKIHSPKIIDIGAIRFESINIKWNNATSVQLSQISLSECLHFFSSAPSLIYCTLHSLTEDSLHIAVPSTSTVLHQLRRLEIEDSSWSISEALVDRLLLPALDDFEVHACSAESLRSLFIRSNSPIRTLAISETDVGDGLLVRVCQIIPSLEYLHILGDCGFFDDFFQHLGATSSIPEDGGQTFLPKLRAIQVSGIRGYNWASICKIFDSRAVSEEGKRRALVVSLDVCSRDEDEFIDETVISDILEVIAEGVSLTITDGDTSSDLITMSQEYHEALHKNEQGREDENSDRAIEDN</sequence>
<feature type="compositionally biased region" description="Polar residues" evidence="1">
    <location>
        <begin position="28"/>
        <end position="37"/>
    </location>
</feature>
<dbReference type="Gene3D" id="1.20.1280.50">
    <property type="match status" value="1"/>
</dbReference>
<reference evidence="2" key="1">
    <citation type="submission" date="2022-07" db="EMBL/GenBank/DDBJ databases">
        <title>Genome Sequence of Agrocybe chaxingu.</title>
        <authorList>
            <person name="Buettner E."/>
        </authorList>
    </citation>
    <scope>NUCLEOTIDE SEQUENCE</scope>
    <source>
        <strain evidence="2">MP-N11</strain>
    </source>
</reference>
<evidence type="ECO:0008006" key="4">
    <source>
        <dbReference type="Google" id="ProtNLM"/>
    </source>
</evidence>
<evidence type="ECO:0000256" key="1">
    <source>
        <dbReference type="SAM" id="MobiDB-lite"/>
    </source>
</evidence>
<gene>
    <name evidence="2" type="ORF">NLJ89_g2918</name>
</gene>
<dbReference type="InterPro" id="IPR032675">
    <property type="entry name" value="LRR_dom_sf"/>
</dbReference>
<feature type="region of interest" description="Disordered" evidence="1">
    <location>
        <begin position="844"/>
        <end position="863"/>
    </location>
</feature>
<accession>A0A9W8MW04</accession>
<comment type="caution">
    <text evidence="2">The sequence shown here is derived from an EMBL/GenBank/DDBJ whole genome shotgun (WGS) entry which is preliminary data.</text>
</comment>